<organism evidence="6 7">
    <name type="scientific">Marinobacterium iners DSM 11526</name>
    <dbReference type="NCBI Taxonomy" id="1122198"/>
    <lineage>
        <taxon>Bacteria</taxon>
        <taxon>Pseudomonadati</taxon>
        <taxon>Pseudomonadota</taxon>
        <taxon>Gammaproteobacteria</taxon>
        <taxon>Oceanospirillales</taxon>
        <taxon>Oceanospirillaceae</taxon>
        <taxon>Marinobacterium</taxon>
    </lineage>
</organism>
<sequence>MRAGKTILMMFLLPALLVLFLGILLGYLSLNSLRQQQQDSSAALALDLATIHQEASFNRDIAHLHSRVIKALDGARNGELTEVEVYYAHRDFVDELAEINTRVETLRQSSLLKEVNHNSVTRLAEEFEAYRNMMIMATEIAAVDPDTANRFFATAQHSYNDFSQFTGRISVLLTERALQREQESQTRYDQTFLRILVMSLLAALVITLIVIVVARMISSRVRDIADALSQLAYNQSANLKLPAIERLQRKSKGEFGRIAGVLLGFRDDLVRRIQAEEANHRLIFYDALTELPNRRMLQEQLIHLTSSERMKNYYALLWIDLDRFKLLNDIRGHQACDNFLFELARKIRTLLREGDLLARVGGDEFAVLVELPQSNRSLAAREAEQIAQELRCGLEGEYSIEDFNHFLSVSIGIALFTERQFESEALLGQAELAKYQAKAAGRNTVSFYDPQIQAEISQRAELETELRQAIDRNELELFYQLQFDHRSQPIGAEALLRWRHSEKGLVSPAQFIPLAEETGLIVPIGNWVLKTACEQLCRWQGNPLTAHLQLAVNVSARQFRQPDFVDEVESTLAQSTVPPGKLKIELTESTVLDYVEETISKMAQLREHGVKFSMDDFGTGYSSLQYLKRLPLDQIKIDQSFVRDIDTDNDDAMIIKTIIAMGHALSLDVIAEGVETEQQRTILEAYGCQHYQGYLFARPLPLTECEQLLQAGPKPVH</sequence>
<dbReference type="PANTHER" id="PTHR44757:SF2">
    <property type="entry name" value="BIOFILM ARCHITECTURE MAINTENANCE PROTEIN MBAA"/>
    <property type="match status" value="1"/>
</dbReference>
<evidence type="ECO:0000259" key="5">
    <source>
        <dbReference type="PROSITE" id="PS50887"/>
    </source>
</evidence>
<dbReference type="InterPro" id="IPR001633">
    <property type="entry name" value="EAL_dom"/>
</dbReference>
<dbReference type="GO" id="GO:0071111">
    <property type="term" value="F:cyclic-guanylate-specific phosphodiesterase activity"/>
    <property type="evidence" value="ECO:0007669"/>
    <property type="project" value="UniProtKB-EC"/>
</dbReference>
<evidence type="ECO:0000313" key="7">
    <source>
        <dbReference type="Proteomes" id="UP000242469"/>
    </source>
</evidence>
<dbReference type="SUPFAM" id="SSF141868">
    <property type="entry name" value="EAL domain-like"/>
    <property type="match status" value="1"/>
</dbReference>
<reference evidence="7" key="1">
    <citation type="submission" date="2016-10" db="EMBL/GenBank/DDBJ databases">
        <authorList>
            <person name="Varghese N."/>
            <person name="Submissions S."/>
        </authorList>
    </citation>
    <scope>NUCLEOTIDE SEQUENCE [LARGE SCALE GENOMIC DNA]</scope>
    <source>
        <strain evidence="7">DSM 11526</strain>
    </source>
</reference>
<protein>
    <recommendedName>
        <fullName evidence="1">cyclic-guanylate-specific phosphodiesterase</fullName>
        <ecNumber evidence="1">3.1.4.52</ecNumber>
    </recommendedName>
</protein>
<dbReference type="InterPro" id="IPR035919">
    <property type="entry name" value="EAL_sf"/>
</dbReference>
<dbReference type="PROSITE" id="PS50883">
    <property type="entry name" value="EAL"/>
    <property type="match status" value="1"/>
</dbReference>
<keyword evidence="7" id="KW-1185">Reference proteome</keyword>
<dbReference type="FunFam" id="3.20.20.450:FF:000001">
    <property type="entry name" value="Cyclic di-GMP phosphodiesterase yahA"/>
    <property type="match status" value="1"/>
</dbReference>
<dbReference type="NCBIfam" id="TIGR00254">
    <property type="entry name" value="GGDEF"/>
    <property type="match status" value="1"/>
</dbReference>
<dbReference type="SMART" id="SM00267">
    <property type="entry name" value="GGDEF"/>
    <property type="match status" value="1"/>
</dbReference>
<name>A0A1H4F543_9GAMM</name>
<dbReference type="Gene3D" id="3.30.70.270">
    <property type="match status" value="1"/>
</dbReference>
<dbReference type="Pfam" id="PF00563">
    <property type="entry name" value="EAL"/>
    <property type="match status" value="1"/>
</dbReference>
<dbReference type="InterPro" id="IPR052155">
    <property type="entry name" value="Biofilm_reg_signaling"/>
</dbReference>
<accession>A0A1H4F543</accession>
<keyword evidence="2" id="KW-0973">c-di-GMP</keyword>
<dbReference type="PANTHER" id="PTHR44757">
    <property type="entry name" value="DIGUANYLATE CYCLASE DGCP"/>
    <property type="match status" value="1"/>
</dbReference>
<proteinExistence type="predicted"/>
<dbReference type="RefSeq" id="WP_091826946.1">
    <property type="nucleotide sequence ID" value="NZ_FNRJ01000010.1"/>
</dbReference>
<dbReference type="InterPro" id="IPR029787">
    <property type="entry name" value="Nucleotide_cyclase"/>
</dbReference>
<dbReference type="InterPro" id="IPR043128">
    <property type="entry name" value="Rev_trsase/Diguanyl_cyclase"/>
</dbReference>
<dbReference type="InterPro" id="IPR000160">
    <property type="entry name" value="GGDEF_dom"/>
</dbReference>
<evidence type="ECO:0000313" key="6">
    <source>
        <dbReference type="EMBL" id="SEA92403.1"/>
    </source>
</evidence>
<evidence type="ECO:0000256" key="2">
    <source>
        <dbReference type="ARBA" id="ARBA00022636"/>
    </source>
</evidence>
<dbReference type="Proteomes" id="UP000242469">
    <property type="component" value="Unassembled WGS sequence"/>
</dbReference>
<dbReference type="AlphaFoldDB" id="A0A1H4F543"/>
<dbReference type="Pfam" id="PF00990">
    <property type="entry name" value="GGDEF"/>
    <property type="match status" value="1"/>
</dbReference>
<dbReference type="EMBL" id="FNRJ01000010">
    <property type="protein sequence ID" value="SEA92403.1"/>
    <property type="molecule type" value="Genomic_DNA"/>
</dbReference>
<dbReference type="SUPFAM" id="SSF55073">
    <property type="entry name" value="Nucleotide cyclase"/>
    <property type="match status" value="1"/>
</dbReference>
<evidence type="ECO:0000256" key="3">
    <source>
        <dbReference type="SAM" id="Phobius"/>
    </source>
</evidence>
<keyword evidence="3" id="KW-0472">Membrane</keyword>
<feature type="domain" description="EAL" evidence="4">
    <location>
        <begin position="459"/>
        <end position="713"/>
    </location>
</feature>
<feature type="domain" description="GGDEF" evidence="5">
    <location>
        <begin position="312"/>
        <end position="450"/>
    </location>
</feature>
<dbReference type="OrthoDB" id="9804951at2"/>
<dbReference type="STRING" id="1122198.SAMN02745729_11047"/>
<dbReference type="CDD" id="cd01949">
    <property type="entry name" value="GGDEF"/>
    <property type="match status" value="1"/>
</dbReference>
<feature type="transmembrane region" description="Helical" evidence="3">
    <location>
        <begin position="192"/>
        <end position="214"/>
    </location>
</feature>
<evidence type="ECO:0000259" key="4">
    <source>
        <dbReference type="PROSITE" id="PS50883"/>
    </source>
</evidence>
<evidence type="ECO:0000256" key="1">
    <source>
        <dbReference type="ARBA" id="ARBA00012282"/>
    </source>
</evidence>
<dbReference type="PROSITE" id="PS50887">
    <property type="entry name" value="GGDEF"/>
    <property type="match status" value="1"/>
</dbReference>
<dbReference type="Gene3D" id="6.10.340.10">
    <property type="match status" value="1"/>
</dbReference>
<dbReference type="Gene3D" id="3.20.20.450">
    <property type="entry name" value="EAL domain"/>
    <property type="match status" value="1"/>
</dbReference>
<keyword evidence="3" id="KW-0812">Transmembrane</keyword>
<dbReference type="EC" id="3.1.4.52" evidence="1"/>
<dbReference type="CDD" id="cd01948">
    <property type="entry name" value="EAL"/>
    <property type="match status" value="1"/>
</dbReference>
<dbReference type="SMART" id="SM00052">
    <property type="entry name" value="EAL"/>
    <property type="match status" value="1"/>
</dbReference>
<keyword evidence="3" id="KW-1133">Transmembrane helix</keyword>
<gene>
    <name evidence="6" type="ORF">SAMN02745729_11047</name>
</gene>